<evidence type="ECO:0000256" key="2">
    <source>
        <dbReference type="SAM" id="SignalP"/>
    </source>
</evidence>
<keyword evidence="1" id="KW-1133">Transmembrane helix</keyword>
<dbReference type="PANTHER" id="PTHR30373">
    <property type="entry name" value="UPF0603 PROTEIN YGCG"/>
    <property type="match status" value="1"/>
</dbReference>
<dbReference type="PANTHER" id="PTHR30373:SF2">
    <property type="entry name" value="UPF0603 PROTEIN YGCG"/>
    <property type="match status" value="1"/>
</dbReference>
<proteinExistence type="predicted"/>
<comment type="caution">
    <text evidence="4">The sequence shown here is derived from an EMBL/GenBank/DDBJ whole genome shotgun (WGS) entry which is preliminary data.</text>
</comment>
<sequence>MRKIFLLLFVLIAGVLQAQIVPHDLLPPKPANARGVVDVADILSDDEENALVKKLDAYNASTSNQIVVVTVKTLHGYESDQYATEIGHAWGVGGQASKDNGVVILVSTGTEENGRRKVFIAPGYGLEGALPSITVKSIVDNEMVPFLKNKNYYQAFDNAIDAIIKAAAGEYTAPEGYAKKASPAKGKSIGKNILQFVIIAVIIIVIIASRAGGGGRGGGRGGGMMSRRGWGGLAEGIIIGSLLNGGRGGGGGWSGGGGGSSGGGGGFGSFGGGDFGGGGAGSDW</sequence>
<accession>A0ABW9ZYG0</accession>
<evidence type="ECO:0000313" key="5">
    <source>
        <dbReference type="Proteomes" id="UP000753802"/>
    </source>
</evidence>
<organism evidence="4 5">
    <name type="scientific">Sediminibacterium roseum</name>
    <dbReference type="NCBI Taxonomy" id="1978412"/>
    <lineage>
        <taxon>Bacteria</taxon>
        <taxon>Pseudomonadati</taxon>
        <taxon>Bacteroidota</taxon>
        <taxon>Chitinophagia</taxon>
        <taxon>Chitinophagales</taxon>
        <taxon>Chitinophagaceae</taxon>
        <taxon>Sediminibacterium</taxon>
    </lineage>
</organism>
<dbReference type="RefSeq" id="WP_161819575.1">
    <property type="nucleotide sequence ID" value="NZ_JAACJS010000015.1"/>
</dbReference>
<feature type="domain" description="TPM" evidence="3">
    <location>
        <begin position="36"/>
        <end position="165"/>
    </location>
</feature>
<keyword evidence="5" id="KW-1185">Reference proteome</keyword>
<dbReference type="InterPro" id="IPR007621">
    <property type="entry name" value="TPM_dom"/>
</dbReference>
<name>A0ABW9ZYG0_9BACT</name>
<keyword evidence="1" id="KW-0472">Membrane</keyword>
<dbReference type="Gene3D" id="3.10.310.50">
    <property type="match status" value="1"/>
</dbReference>
<evidence type="ECO:0000313" key="4">
    <source>
        <dbReference type="EMBL" id="NCI51289.1"/>
    </source>
</evidence>
<evidence type="ECO:0000259" key="3">
    <source>
        <dbReference type="Pfam" id="PF04536"/>
    </source>
</evidence>
<gene>
    <name evidence="4" type="ORF">GWC95_15275</name>
</gene>
<dbReference type="Proteomes" id="UP000753802">
    <property type="component" value="Unassembled WGS sequence"/>
</dbReference>
<feature type="transmembrane region" description="Helical" evidence="1">
    <location>
        <begin position="193"/>
        <end position="211"/>
    </location>
</feature>
<evidence type="ECO:0000256" key="1">
    <source>
        <dbReference type="SAM" id="Phobius"/>
    </source>
</evidence>
<feature type="chain" id="PRO_5046914635" evidence="2">
    <location>
        <begin position="19"/>
        <end position="284"/>
    </location>
</feature>
<protein>
    <submittedName>
        <fullName evidence="4">TPM domain-containing protein</fullName>
    </submittedName>
</protein>
<feature type="signal peptide" evidence="2">
    <location>
        <begin position="1"/>
        <end position="18"/>
    </location>
</feature>
<dbReference type="EMBL" id="JAACJS010000015">
    <property type="protein sequence ID" value="NCI51289.1"/>
    <property type="molecule type" value="Genomic_DNA"/>
</dbReference>
<keyword evidence="2" id="KW-0732">Signal</keyword>
<dbReference type="Pfam" id="PF04536">
    <property type="entry name" value="TPM_phosphatase"/>
    <property type="match status" value="1"/>
</dbReference>
<keyword evidence="1" id="KW-0812">Transmembrane</keyword>
<reference evidence="4 5" key="1">
    <citation type="submission" date="2020-01" db="EMBL/GenBank/DDBJ databases">
        <title>Genome analysis.</title>
        <authorList>
            <person name="Wu S."/>
            <person name="Wang G."/>
        </authorList>
    </citation>
    <scope>NUCLEOTIDE SEQUENCE [LARGE SCALE GENOMIC DNA]</scope>
    <source>
        <strain evidence="4 5">SYL130</strain>
    </source>
</reference>